<feature type="transmembrane region" description="Helical" evidence="5">
    <location>
        <begin position="355"/>
        <end position="373"/>
    </location>
</feature>
<feature type="transmembrane region" description="Helical" evidence="5">
    <location>
        <begin position="230"/>
        <end position="253"/>
    </location>
</feature>
<comment type="subcellular location">
    <subcellularLocation>
        <location evidence="1">Membrane</location>
        <topology evidence="1">Multi-pass membrane protein</topology>
    </subcellularLocation>
</comment>
<feature type="transmembrane region" description="Helical" evidence="5">
    <location>
        <begin position="88"/>
        <end position="113"/>
    </location>
</feature>
<dbReference type="InterPro" id="IPR002293">
    <property type="entry name" value="AA/rel_permease1"/>
</dbReference>
<evidence type="ECO:0000256" key="4">
    <source>
        <dbReference type="ARBA" id="ARBA00023136"/>
    </source>
</evidence>
<feature type="transmembrane region" description="Helical" evidence="5">
    <location>
        <begin position="280"/>
        <end position="300"/>
    </location>
</feature>
<feature type="transmembrane region" description="Helical" evidence="5">
    <location>
        <begin position="385"/>
        <end position="407"/>
    </location>
</feature>
<dbReference type="PANTHER" id="PTHR11785:SF512">
    <property type="entry name" value="SOBREMESA, ISOFORM B"/>
    <property type="match status" value="1"/>
</dbReference>
<dbReference type="InterPro" id="IPR050598">
    <property type="entry name" value="AminoAcid_Transporter"/>
</dbReference>
<dbReference type="EMBL" id="BAABIA010000011">
    <property type="protein sequence ID" value="GAA5148505.1"/>
    <property type="molecule type" value="Genomic_DNA"/>
</dbReference>
<organism evidence="6 7">
    <name type="scientific">Prosthecobacter algae</name>
    <dbReference type="NCBI Taxonomy" id="1144682"/>
    <lineage>
        <taxon>Bacteria</taxon>
        <taxon>Pseudomonadati</taxon>
        <taxon>Verrucomicrobiota</taxon>
        <taxon>Verrucomicrobiia</taxon>
        <taxon>Verrucomicrobiales</taxon>
        <taxon>Verrucomicrobiaceae</taxon>
        <taxon>Prosthecobacter</taxon>
    </lineage>
</organism>
<reference evidence="7" key="1">
    <citation type="journal article" date="2019" name="Int. J. Syst. Evol. Microbiol.">
        <title>The Global Catalogue of Microorganisms (GCM) 10K type strain sequencing project: providing services to taxonomists for standard genome sequencing and annotation.</title>
        <authorList>
            <consortium name="The Broad Institute Genomics Platform"/>
            <consortium name="The Broad Institute Genome Sequencing Center for Infectious Disease"/>
            <person name="Wu L."/>
            <person name="Ma J."/>
        </authorList>
    </citation>
    <scope>NUCLEOTIDE SEQUENCE [LARGE SCALE GENOMIC DNA]</scope>
    <source>
        <strain evidence="7">JCM 18053</strain>
    </source>
</reference>
<feature type="transmembrane region" description="Helical" evidence="5">
    <location>
        <begin position="196"/>
        <end position="218"/>
    </location>
</feature>
<protein>
    <submittedName>
        <fullName evidence="6">Amino acid permease</fullName>
    </submittedName>
</protein>
<evidence type="ECO:0000313" key="6">
    <source>
        <dbReference type="EMBL" id="GAA5148505.1"/>
    </source>
</evidence>
<feature type="transmembrane region" description="Helical" evidence="5">
    <location>
        <begin position="44"/>
        <end position="67"/>
    </location>
</feature>
<feature type="transmembrane region" description="Helical" evidence="5">
    <location>
        <begin position="413"/>
        <end position="430"/>
    </location>
</feature>
<keyword evidence="3 5" id="KW-1133">Transmembrane helix</keyword>
<proteinExistence type="predicted"/>
<sequence length="451" mass="47532">MNEDRSSRPGVSLITATAVVVANMIGTGVFTSLGFQVADIPSGFAIVMLWTVGGVCAFCGALAYGELAAALPRSGGEYHFLSRIFHPAVGFVAGWLSSTVGFAAPIALAAMAFGNYFQGIFPQTSAVQLSIGVSVAVTIIHLFGINVAARFQNLATWGKVTLILTFIVAGALFASGQPVSFLPAAGDGTLMTSKPFAVSLVYVMYSYAGWNAATYITGEIRDPSRNVPKAIALGTGLVTLLYVALNAVFLYAAPMGELAGKQQVGHVAADFIFGKLGGNLMSGLICLGLVSSISAMTWVGPRVTMAMGQDLVLLRPFAKKTAGGVPIVSLLFQIGIVVTLLLTSSFEPVLKYVQFSIQLCSFATVVGLMVLRWTQPDLPRPVRCWGYPVTPLLFLGISLWMLVFLLIESPLQSLAGLATILVGLLLYALSPKADKANQSKCSASEVNHCNK</sequence>
<feature type="transmembrane region" description="Helical" evidence="5">
    <location>
        <begin position="12"/>
        <end position="38"/>
    </location>
</feature>
<gene>
    <name evidence="6" type="ORF">GCM10023213_44890</name>
</gene>
<dbReference type="RefSeq" id="WP_345738653.1">
    <property type="nucleotide sequence ID" value="NZ_BAABIA010000011.1"/>
</dbReference>
<evidence type="ECO:0000256" key="5">
    <source>
        <dbReference type="SAM" id="Phobius"/>
    </source>
</evidence>
<dbReference type="PIRSF" id="PIRSF006060">
    <property type="entry name" value="AA_transporter"/>
    <property type="match status" value="1"/>
</dbReference>
<feature type="transmembrane region" description="Helical" evidence="5">
    <location>
        <begin position="321"/>
        <end position="343"/>
    </location>
</feature>
<name>A0ABP9PLA7_9BACT</name>
<evidence type="ECO:0000313" key="7">
    <source>
        <dbReference type="Proteomes" id="UP001499852"/>
    </source>
</evidence>
<keyword evidence="2 5" id="KW-0812">Transmembrane</keyword>
<dbReference type="Pfam" id="PF13520">
    <property type="entry name" value="AA_permease_2"/>
    <property type="match status" value="1"/>
</dbReference>
<evidence type="ECO:0000256" key="2">
    <source>
        <dbReference type="ARBA" id="ARBA00022692"/>
    </source>
</evidence>
<evidence type="ECO:0000256" key="3">
    <source>
        <dbReference type="ARBA" id="ARBA00022989"/>
    </source>
</evidence>
<keyword evidence="4 5" id="KW-0472">Membrane</keyword>
<evidence type="ECO:0000256" key="1">
    <source>
        <dbReference type="ARBA" id="ARBA00004141"/>
    </source>
</evidence>
<dbReference type="Proteomes" id="UP001499852">
    <property type="component" value="Unassembled WGS sequence"/>
</dbReference>
<dbReference type="Gene3D" id="1.20.1740.10">
    <property type="entry name" value="Amino acid/polyamine transporter I"/>
    <property type="match status" value="1"/>
</dbReference>
<keyword evidence="7" id="KW-1185">Reference proteome</keyword>
<dbReference type="PANTHER" id="PTHR11785">
    <property type="entry name" value="AMINO ACID TRANSPORTER"/>
    <property type="match status" value="1"/>
</dbReference>
<accession>A0ABP9PLA7</accession>
<feature type="transmembrane region" description="Helical" evidence="5">
    <location>
        <begin position="125"/>
        <end position="145"/>
    </location>
</feature>
<feature type="transmembrane region" description="Helical" evidence="5">
    <location>
        <begin position="157"/>
        <end position="176"/>
    </location>
</feature>
<comment type="caution">
    <text evidence="6">The sequence shown here is derived from an EMBL/GenBank/DDBJ whole genome shotgun (WGS) entry which is preliminary data.</text>
</comment>